<feature type="compositionally biased region" description="Polar residues" evidence="1">
    <location>
        <begin position="104"/>
        <end position="114"/>
    </location>
</feature>
<sequence length="285" mass="31068">MVIWLATSWHQCIEVLPADKIDGNGDLLGKLRGYRWNRNNIRQKLGLPTHLEPHASFHLENEPENDASVGTTDLGTSSQPPRPPAVPTKAFFRSKKKSKSHSSADTTDPGTSRQPPRPLAKSKSHSSADTTDPGTSSQPPRPPAVPTKAFSRSKKGSKSNSSAGAREPGTSSRVSRPLVAPFMASRIQTQPFPVSPRPEQSRPYRSRRKLLDTSKNLEALHISSLYISALRRKAACRAQPDIIPFQVPPRHAPSNPGPSRSVTPVLPEVLPLSQIESESSSLHCT</sequence>
<feature type="non-terminal residue" evidence="3">
    <location>
        <position position="285"/>
    </location>
</feature>
<dbReference type="EMBL" id="KE373438">
    <property type="protein sequence ID" value="EPQ67630.1"/>
    <property type="molecule type" value="Genomic_DNA"/>
</dbReference>
<proteinExistence type="predicted"/>
<evidence type="ECO:0000313" key="3">
    <source>
        <dbReference type="EMBL" id="SUZ07140.1"/>
    </source>
</evidence>
<accession>A0A061HS79</accession>
<name>A0A061HS79_BLUGR</name>
<feature type="region of interest" description="Disordered" evidence="1">
    <location>
        <begin position="61"/>
        <end position="205"/>
    </location>
</feature>
<evidence type="ECO:0000313" key="4">
    <source>
        <dbReference type="Proteomes" id="UP000053110"/>
    </source>
</evidence>
<dbReference type="AlphaFoldDB" id="A0A061HS79"/>
<dbReference type="EMBL" id="UIGY01000001">
    <property type="protein sequence ID" value="SUZ07140.1"/>
    <property type="molecule type" value="Genomic_DNA"/>
</dbReference>
<gene>
    <name evidence="2" type="ORF">BGT96224_Ac31159</name>
    <name evidence="3" type="ORF">BGT96224V2_LOCUS846</name>
</gene>
<reference evidence="4" key="1">
    <citation type="journal article" date="2013" name="Nat. Genet.">
        <title>The wheat powdery mildew genome shows the unique evolution of an obligate biotroph.</title>
        <authorList>
            <person name="Wicker T."/>
            <person name="Oberhaensli S."/>
            <person name="Parlange F."/>
            <person name="Buchmann J.P."/>
            <person name="Shatalina M."/>
            <person name="Roffler S."/>
            <person name="Ben-David R."/>
            <person name="Dolezel J."/>
            <person name="Simkova H."/>
            <person name="Schulze-Lefert P."/>
            <person name="Spanu P.D."/>
            <person name="Bruggmann R."/>
            <person name="Amselem J."/>
            <person name="Quesneville H."/>
            <person name="Ver Loren van Themaat E."/>
            <person name="Paape T."/>
            <person name="Shimizu K.K."/>
            <person name="Keller B."/>
        </authorList>
    </citation>
    <scope>NUCLEOTIDE SEQUENCE [LARGE SCALE GENOMIC DNA]</scope>
    <source>
        <strain evidence="4">96224</strain>
    </source>
</reference>
<feature type="compositionally biased region" description="Polar residues" evidence="1">
    <location>
        <begin position="68"/>
        <end position="79"/>
    </location>
</feature>
<dbReference type="HOGENOM" id="CLU_976566_0_0_1"/>
<dbReference type="OrthoDB" id="10563898at2759"/>
<feature type="compositionally biased region" description="Polar residues" evidence="1">
    <location>
        <begin position="125"/>
        <end position="138"/>
    </location>
</feature>
<dbReference type="Proteomes" id="UP000053110">
    <property type="component" value="Unassembled WGS sequence"/>
</dbReference>
<organism evidence="3">
    <name type="scientific">Blumeria graminis f. sp. tritici 96224</name>
    <dbReference type="NCBI Taxonomy" id="1268274"/>
    <lineage>
        <taxon>Eukaryota</taxon>
        <taxon>Fungi</taxon>
        <taxon>Dikarya</taxon>
        <taxon>Ascomycota</taxon>
        <taxon>Pezizomycotina</taxon>
        <taxon>Leotiomycetes</taxon>
        <taxon>Erysiphales</taxon>
        <taxon>Erysiphaceae</taxon>
        <taxon>Blumeria</taxon>
    </lineage>
</organism>
<evidence type="ECO:0000256" key="1">
    <source>
        <dbReference type="SAM" id="MobiDB-lite"/>
    </source>
</evidence>
<evidence type="ECO:0000313" key="2">
    <source>
        <dbReference type="EMBL" id="EPQ67630.1"/>
    </source>
</evidence>
<reference evidence="2" key="2">
    <citation type="submission" date="2013-01" db="EMBL/GenBank/DDBJ databases">
        <title>The wheat powdery mildew genome reveals unique evolution of an obligate biotroph.</title>
        <authorList>
            <person name="Oberhaensli S."/>
            <person name="Wicker T."/>
            <person name="Keller B."/>
        </authorList>
    </citation>
    <scope>NUCLEOTIDE SEQUENCE</scope>
    <source>
        <strain evidence="2">96224</strain>
    </source>
</reference>
<reference evidence="3" key="3">
    <citation type="submission" date="2018-07" db="EMBL/GenBank/DDBJ databases">
        <authorList>
            <person name="Quirk P.G."/>
            <person name="Krulwich T.A."/>
        </authorList>
    </citation>
    <scope>NUCLEOTIDE SEQUENCE</scope>
    <source>
        <strain evidence="3">96224</strain>
    </source>
</reference>
<protein>
    <submittedName>
        <fullName evidence="3">BgtAc-31159</fullName>
    </submittedName>
</protein>